<dbReference type="SUPFAM" id="SSF48150">
    <property type="entry name" value="DNA-glycosylase"/>
    <property type="match status" value="1"/>
</dbReference>
<name>A0A383EBR1_9ZZZZ</name>
<dbReference type="GO" id="GO:0006285">
    <property type="term" value="P:base-excision repair, AP site formation"/>
    <property type="evidence" value="ECO:0007669"/>
    <property type="project" value="TreeGrafter"/>
</dbReference>
<gene>
    <name evidence="4" type="ORF">METZ01_LOCUS506659</name>
</gene>
<dbReference type="GO" id="GO:0032993">
    <property type="term" value="C:protein-DNA complex"/>
    <property type="evidence" value="ECO:0007669"/>
    <property type="project" value="TreeGrafter"/>
</dbReference>
<protein>
    <recommendedName>
        <fullName evidence="3">HhH-GPD domain-containing protein</fullName>
    </recommendedName>
</protein>
<organism evidence="4">
    <name type="scientific">marine metagenome</name>
    <dbReference type="NCBI Taxonomy" id="408172"/>
    <lineage>
        <taxon>unclassified sequences</taxon>
        <taxon>metagenomes</taxon>
        <taxon>ecological metagenomes</taxon>
    </lineage>
</organism>
<evidence type="ECO:0000259" key="3">
    <source>
        <dbReference type="Pfam" id="PF00730"/>
    </source>
</evidence>
<accession>A0A383EBR1</accession>
<proteinExistence type="predicted"/>
<dbReference type="GO" id="GO:0005737">
    <property type="term" value="C:cytoplasm"/>
    <property type="evidence" value="ECO:0007669"/>
    <property type="project" value="TreeGrafter"/>
</dbReference>
<dbReference type="Pfam" id="PF00730">
    <property type="entry name" value="HhH-GPD"/>
    <property type="match status" value="1"/>
</dbReference>
<evidence type="ECO:0000313" key="4">
    <source>
        <dbReference type="EMBL" id="SVE53805.1"/>
    </source>
</evidence>
<dbReference type="EMBL" id="UINC01224258">
    <property type="protein sequence ID" value="SVE53805.1"/>
    <property type="molecule type" value="Genomic_DNA"/>
</dbReference>
<dbReference type="GO" id="GO:0043916">
    <property type="term" value="F:DNA-7-methylguanine glycosylase activity"/>
    <property type="evidence" value="ECO:0007669"/>
    <property type="project" value="TreeGrafter"/>
</dbReference>
<reference evidence="4" key="1">
    <citation type="submission" date="2018-05" db="EMBL/GenBank/DDBJ databases">
        <authorList>
            <person name="Lanie J.A."/>
            <person name="Ng W.-L."/>
            <person name="Kazmierczak K.M."/>
            <person name="Andrzejewski T.M."/>
            <person name="Davidsen T.M."/>
            <person name="Wayne K.J."/>
            <person name="Tettelin H."/>
            <person name="Glass J.I."/>
            <person name="Rusch D."/>
            <person name="Podicherti R."/>
            <person name="Tsui H.-C.T."/>
            <person name="Winkler M.E."/>
        </authorList>
    </citation>
    <scope>NUCLEOTIDE SEQUENCE</scope>
</reference>
<keyword evidence="2" id="KW-0234">DNA repair</keyword>
<dbReference type="AlphaFoldDB" id="A0A383EBR1"/>
<dbReference type="PANTHER" id="PTHR43003">
    <property type="entry name" value="DNA-3-METHYLADENINE GLYCOSYLASE"/>
    <property type="match status" value="1"/>
</dbReference>
<dbReference type="InterPro" id="IPR003265">
    <property type="entry name" value="HhH-GPD_domain"/>
</dbReference>
<dbReference type="InterPro" id="IPR051912">
    <property type="entry name" value="Alkylbase_DNA_Glycosylase/TA"/>
</dbReference>
<dbReference type="GO" id="GO:0006307">
    <property type="term" value="P:DNA alkylation repair"/>
    <property type="evidence" value="ECO:0007669"/>
    <property type="project" value="TreeGrafter"/>
</dbReference>
<sequence length="96" mass="10441">MPATDPSNAISGPRFWVKARRHLVQADPVLAKIVKSCGRAQLVPRNDAFFSLARSIVGQQISVKAAQSIWNKLVNELGDITVKKVASASQEQLRGC</sequence>
<keyword evidence="1" id="KW-0227">DNA damage</keyword>
<feature type="non-terminal residue" evidence="4">
    <location>
        <position position="96"/>
    </location>
</feature>
<dbReference type="InterPro" id="IPR011257">
    <property type="entry name" value="DNA_glycosylase"/>
</dbReference>
<dbReference type="Gene3D" id="1.10.1670.40">
    <property type="match status" value="1"/>
</dbReference>
<evidence type="ECO:0000256" key="1">
    <source>
        <dbReference type="ARBA" id="ARBA00022763"/>
    </source>
</evidence>
<dbReference type="PANTHER" id="PTHR43003:SF5">
    <property type="entry name" value="DNA-3-METHYLADENINE GLYCOSYLASE"/>
    <property type="match status" value="1"/>
</dbReference>
<evidence type="ECO:0000256" key="2">
    <source>
        <dbReference type="ARBA" id="ARBA00023204"/>
    </source>
</evidence>
<dbReference type="Gene3D" id="1.10.340.30">
    <property type="entry name" value="Hypothetical protein, domain 2"/>
    <property type="match status" value="1"/>
</dbReference>
<dbReference type="GO" id="GO:0032131">
    <property type="term" value="F:alkylated DNA binding"/>
    <property type="evidence" value="ECO:0007669"/>
    <property type="project" value="TreeGrafter"/>
</dbReference>
<dbReference type="GO" id="GO:0008725">
    <property type="term" value="F:DNA-3-methyladenine glycosylase activity"/>
    <property type="evidence" value="ECO:0007669"/>
    <property type="project" value="TreeGrafter"/>
</dbReference>
<feature type="domain" description="HhH-GPD" evidence="3">
    <location>
        <begin position="54"/>
        <end position="96"/>
    </location>
</feature>